<evidence type="ECO:0000256" key="4">
    <source>
        <dbReference type="ARBA" id="ARBA00012895"/>
    </source>
</evidence>
<protein>
    <recommendedName>
        <fullName evidence="4">DNA topoisomerase (ATP-hydrolyzing)</fullName>
        <ecNumber evidence="4">5.6.2.2</ecNumber>
    </recommendedName>
</protein>
<reference evidence="13 14" key="1">
    <citation type="submission" date="2023-11" db="EMBL/GenBank/DDBJ databases">
        <authorList>
            <person name="Cook R."/>
            <person name="Crisci M."/>
            <person name="Pye H."/>
            <person name="Adriaenssens E."/>
            <person name="Santini J."/>
        </authorList>
    </citation>
    <scope>NUCLEOTIDE SEQUENCE [LARGE SCALE GENOMIC DNA]</scope>
    <source>
        <strain evidence="13">Lak_Megaphage_RVC_AP3_GC26</strain>
    </source>
</reference>
<dbReference type="Gene3D" id="3.90.199.10">
    <property type="entry name" value="Topoisomerase II, domain 5"/>
    <property type="match status" value="1"/>
</dbReference>
<name>A0ABZ0Z399_9CAUD</name>
<feature type="active site" description="O-(5'-phospho-DNA)-tyrosine intermediate" evidence="10">
    <location>
        <position position="137"/>
    </location>
</feature>
<dbReference type="Gene3D" id="3.30.1360.40">
    <property type="match status" value="1"/>
</dbReference>
<dbReference type="InterPro" id="IPR002205">
    <property type="entry name" value="Topo_IIA_dom_A"/>
</dbReference>
<comment type="catalytic activity">
    <reaction evidence="1 10">
        <text>ATP-dependent breakage, passage and rejoining of double-stranded DNA.</text>
        <dbReference type="EC" id="5.6.2.2"/>
    </reaction>
</comment>
<keyword evidence="9 10" id="KW-0413">Isomerase</keyword>
<dbReference type="InterPro" id="IPR001154">
    <property type="entry name" value="TopoII_euk"/>
</dbReference>
<evidence type="ECO:0000256" key="7">
    <source>
        <dbReference type="ARBA" id="ARBA00023029"/>
    </source>
</evidence>
<keyword evidence="14" id="KW-1185">Reference proteome</keyword>
<evidence type="ECO:0000256" key="11">
    <source>
        <dbReference type="SAM" id="Coils"/>
    </source>
</evidence>
<keyword evidence="6" id="KW-0067">ATP-binding</keyword>
<evidence type="ECO:0000256" key="6">
    <source>
        <dbReference type="ARBA" id="ARBA00022840"/>
    </source>
</evidence>
<evidence type="ECO:0000256" key="5">
    <source>
        <dbReference type="ARBA" id="ARBA00022741"/>
    </source>
</evidence>
<sequence>MKVTTKKAKGLDAHIIDDSNKKIVRTITDFLNTDYKDYTKYVIATRALPSLLDGFKVGARKIMHAAFHGGMKNGKEIKNLNLVGDVYNLTLYMHGDASLTNTIFTLAAEFRDNLNPITITGQHGSLRDEKAVSAPRYLFCKLSPYANLYKADEDLLEYVFDEGTYLEPVNYWPIIPTVITSRSEGMAPGYKFSSFSYNPVDVIDACIEMLNTGDIKETVIRPYVRGISEDRFTFDTDVNKWLNSGVYKVDIKNDIFQVTDLPYDTGFDKFEKRLNDMVEKGFLKDWKNYSQDDKLNYWLIFPKKQLEREMKPDRKDKLFKKIGLYTYVPDDLLYVLDENKKVKHFINKEELIKYFVNIRLNKYNDRKDRLVAVMEKRYEDNNNLCRFIELVNNGDLVISNRKRKDVVADLKKYDLPDSVLQIQISKLTDEEKKELIKKNKEIEKELKYIKKTTIKDMYLDDLRNLRKTLETEFC</sequence>
<comment type="similarity">
    <text evidence="3">Belongs to the type II topoisomerase family.</text>
</comment>
<evidence type="ECO:0000256" key="3">
    <source>
        <dbReference type="ARBA" id="ARBA00011080"/>
    </source>
</evidence>
<organism evidence="13 14">
    <name type="scientific">phage Lak_Megaphage_RVC_AP3_GC26</name>
    <dbReference type="NCBI Taxonomy" id="3109225"/>
    <lineage>
        <taxon>Viruses</taxon>
        <taxon>Duplodnaviria</taxon>
        <taxon>Heunggongvirae</taxon>
        <taxon>Uroviricota</taxon>
        <taxon>Caudoviricetes</taxon>
        <taxon>Caudoviricetes code 15 clade</taxon>
    </lineage>
</organism>
<evidence type="ECO:0000256" key="9">
    <source>
        <dbReference type="ARBA" id="ARBA00023235"/>
    </source>
</evidence>
<dbReference type="Gene3D" id="1.10.268.10">
    <property type="entry name" value="Topoisomerase, domain 3"/>
    <property type="match status" value="1"/>
</dbReference>
<proteinExistence type="inferred from homology"/>
<keyword evidence="8 10" id="KW-0238">DNA-binding</keyword>
<dbReference type="Proteomes" id="UP001348805">
    <property type="component" value="Segment"/>
</dbReference>
<dbReference type="PANTHER" id="PTHR10169:SF38">
    <property type="entry name" value="DNA TOPOISOMERASE 2"/>
    <property type="match status" value="1"/>
</dbReference>
<feature type="domain" description="Topo IIA-type catalytic" evidence="12">
    <location>
        <begin position="48"/>
        <end position="462"/>
    </location>
</feature>
<evidence type="ECO:0000313" key="13">
    <source>
        <dbReference type="EMBL" id="WQJ51638.1"/>
    </source>
</evidence>
<dbReference type="InterPro" id="IPR050634">
    <property type="entry name" value="DNA_Topoisomerase_II"/>
</dbReference>
<feature type="coiled-coil region" evidence="11">
    <location>
        <begin position="425"/>
        <end position="452"/>
    </location>
</feature>
<comment type="cofactor">
    <cofactor evidence="2">
        <name>Mg(2+)</name>
        <dbReference type="ChEBI" id="CHEBI:18420"/>
    </cofactor>
</comment>
<dbReference type="SUPFAM" id="SSF56719">
    <property type="entry name" value="Type II DNA topoisomerase"/>
    <property type="match status" value="1"/>
</dbReference>
<evidence type="ECO:0000256" key="2">
    <source>
        <dbReference type="ARBA" id="ARBA00001946"/>
    </source>
</evidence>
<evidence type="ECO:0000313" key="14">
    <source>
        <dbReference type="Proteomes" id="UP001348805"/>
    </source>
</evidence>
<evidence type="ECO:0000256" key="10">
    <source>
        <dbReference type="PROSITE-ProRule" id="PRU01384"/>
    </source>
</evidence>
<dbReference type="PROSITE" id="PS52040">
    <property type="entry name" value="TOPO_IIA"/>
    <property type="match status" value="1"/>
</dbReference>
<evidence type="ECO:0000259" key="12">
    <source>
        <dbReference type="PROSITE" id="PS52040"/>
    </source>
</evidence>
<dbReference type="InterPro" id="IPR013757">
    <property type="entry name" value="Topo_IIA_A_a_sf"/>
</dbReference>
<dbReference type="Pfam" id="PF00521">
    <property type="entry name" value="DNA_topoisoIV"/>
    <property type="match status" value="1"/>
</dbReference>
<keyword evidence="7 10" id="KW-0799">Topoisomerase</keyword>
<keyword evidence="5" id="KW-0547">Nucleotide-binding</keyword>
<evidence type="ECO:0000256" key="8">
    <source>
        <dbReference type="ARBA" id="ARBA00023125"/>
    </source>
</evidence>
<dbReference type="PANTHER" id="PTHR10169">
    <property type="entry name" value="DNA TOPOISOMERASE/GYRASE"/>
    <property type="match status" value="1"/>
</dbReference>
<dbReference type="PRINTS" id="PR01158">
    <property type="entry name" value="TOPISMRASEII"/>
</dbReference>
<accession>A0ABZ0Z399</accession>
<dbReference type="EMBL" id="OR769219">
    <property type="protein sequence ID" value="WQJ51638.1"/>
    <property type="molecule type" value="Genomic_DNA"/>
</dbReference>
<dbReference type="SMART" id="SM00434">
    <property type="entry name" value="TOP4c"/>
    <property type="match status" value="1"/>
</dbReference>
<keyword evidence="11" id="KW-0175">Coiled coil</keyword>
<dbReference type="EC" id="5.6.2.2" evidence="4"/>
<evidence type="ECO:0000256" key="1">
    <source>
        <dbReference type="ARBA" id="ARBA00000185"/>
    </source>
</evidence>
<dbReference type="InterPro" id="IPR013758">
    <property type="entry name" value="Topo_IIA_A/C_ab"/>
</dbReference>
<dbReference type="InterPro" id="IPR013760">
    <property type="entry name" value="Topo_IIA-like_dom_sf"/>
</dbReference>